<gene>
    <name evidence="1" type="ORF">GCM10023092_06280</name>
</gene>
<accession>A0ABP8MID0</accession>
<dbReference type="EMBL" id="BAABEZ010000004">
    <property type="protein sequence ID" value="GAA4450436.1"/>
    <property type="molecule type" value="Genomic_DNA"/>
</dbReference>
<name>A0ABP8MID0_9BACT</name>
<evidence type="ECO:0008006" key="3">
    <source>
        <dbReference type="Google" id="ProtNLM"/>
    </source>
</evidence>
<reference evidence="2" key="1">
    <citation type="journal article" date="2019" name="Int. J. Syst. Evol. Microbiol.">
        <title>The Global Catalogue of Microorganisms (GCM) 10K type strain sequencing project: providing services to taxonomists for standard genome sequencing and annotation.</title>
        <authorList>
            <consortium name="The Broad Institute Genomics Platform"/>
            <consortium name="The Broad Institute Genome Sequencing Center for Infectious Disease"/>
            <person name="Wu L."/>
            <person name="Ma J."/>
        </authorList>
    </citation>
    <scope>NUCLEOTIDE SEQUENCE [LARGE SCALE GENOMIC DNA]</scope>
    <source>
        <strain evidence="2">JCM 31921</strain>
    </source>
</reference>
<keyword evidence="2" id="KW-1185">Reference proteome</keyword>
<sequence length="235" mass="26362">MNKIKFISILILAGCGSLQDDPNIVSNVKVSVKQDAYQTDSTINSEGLFRINVAEQDKIDSKTDKEYGIGDDNLFDADEFNVYKLTNGFYKNVSNVLNDYNLSTAFSGNLSAGYNDTLLAIIDFPGLHVKYNNNVDTSVVINQIDFFNGNRKSAKDWKKGGALKSVLLYRNSIFLGKIILYDTYKMQSVLLPKPIVCLTNSVDTLKIIVEEIYSKNGSLNCYYLSELKFEGTKKY</sequence>
<organism evidence="1 2">
    <name type="scientific">Rurimicrobium arvi</name>
    <dbReference type="NCBI Taxonomy" id="2049916"/>
    <lineage>
        <taxon>Bacteria</taxon>
        <taxon>Pseudomonadati</taxon>
        <taxon>Bacteroidota</taxon>
        <taxon>Chitinophagia</taxon>
        <taxon>Chitinophagales</taxon>
        <taxon>Chitinophagaceae</taxon>
        <taxon>Rurimicrobium</taxon>
    </lineage>
</organism>
<protein>
    <recommendedName>
        <fullName evidence="3">Lipoprotein</fullName>
    </recommendedName>
</protein>
<evidence type="ECO:0000313" key="2">
    <source>
        <dbReference type="Proteomes" id="UP001501410"/>
    </source>
</evidence>
<evidence type="ECO:0000313" key="1">
    <source>
        <dbReference type="EMBL" id="GAA4450436.1"/>
    </source>
</evidence>
<dbReference type="RefSeq" id="WP_344822612.1">
    <property type="nucleotide sequence ID" value="NZ_BAABEZ010000004.1"/>
</dbReference>
<comment type="caution">
    <text evidence="1">The sequence shown here is derived from an EMBL/GenBank/DDBJ whole genome shotgun (WGS) entry which is preliminary data.</text>
</comment>
<dbReference type="Proteomes" id="UP001501410">
    <property type="component" value="Unassembled WGS sequence"/>
</dbReference>
<proteinExistence type="predicted"/>